<feature type="compositionally biased region" description="Basic and acidic residues" evidence="1">
    <location>
        <begin position="80"/>
        <end position="99"/>
    </location>
</feature>
<feature type="region of interest" description="Disordered" evidence="1">
    <location>
        <begin position="78"/>
        <end position="118"/>
    </location>
</feature>
<evidence type="ECO:0000256" key="1">
    <source>
        <dbReference type="SAM" id="MobiDB-lite"/>
    </source>
</evidence>
<accession>A0A0F9UXP8</accession>
<keyword evidence="2" id="KW-1133">Transmembrane helix</keyword>
<name>A0A0F9UXP8_9ZZZZ</name>
<dbReference type="AlphaFoldDB" id="A0A0F9UXP8"/>
<feature type="transmembrane region" description="Helical" evidence="2">
    <location>
        <begin position="6"/>
        <end position="26"/>
    </location>
</feature>
<keyword evidence="2" id="KW-0472">Membrane</keyword>
<sequence>MSLANLLAIVTLALVAVIVAVTIVLFKIIKTQMRQITQNAASMEGLVTELQINRAYTEGGKEAAQTAVVASRLKGIASAEAKKEPVPPPTAEKETDSKPKPFTIVQGIGIEPEQQEEA</sequence>
<protein>
    <submittedName>
        <fullName evidence="3">Uncharacterized protein</fullName>
    </submittedName>
</protein>
<keyword evidence="2" id="KW-0812">Transmembrane</keyword>
<evidence type="ECO:0000256" key="2">
    <source>
        <dbReference type="SAM" id="Phobius"/>
    </source>
</evidence>
<gene>
    <name evidence="3" type="ORF">LCGC14_0475730</name>
</gene>
<comment type="caution">
    <text evidence="3">The sequence shown here is derived from an EMBL/GenBank/DDBJ whole genome shotgun (WGS) entry which is preliminary data.</text>
</comment>
<organism evidence="3">
    <name type="scientific">marine sediment metagenome</name>
    <dbReference type="NCBI Taxonomy" id="412755"/>
    <lineage>
        <taxon>unclassified sequences</taxon>
        <taxon>metagenomes</taxon>
        <taxon>ecological metagenomes</taxon>
    </lineage>
</organism>
<proteinExistence type="predicted"/>
<evidence type="ECO:0000313" key="3">
    <source>
        <dbReference type="EMBL" id="KKN65981.1"/>
    </source>
</evidence>
<reference evidence="3" key="1">
    <citation type="journal article" date="2015" name="Nature">
        <title>Complex archaea that bridge the gap between prokaryotes and eukaryotes.</title>
        <authorList>
            <person name="Spang A."/>
            <person name="Saw J.H."/>
            <person name="Jorgensen S.L."/>
            <person name="Zaremba-Niedzwiedzka K."/>
            <person name="Martijn J."/>
            <person name="Lind A.E."/>
            <person name="van Eijk R."/>
            <person name="Schleper C."/>
            <person name="Guy L."/>
            <person name="Ettema T.J."/>
        </authorList>
    </citation>
    <scope>NUCLEOTIDE SEQUENCE</scope>
</reference>
<dbReference type="EMBL" id="LAZR01000512">
    <property type="protein sequence ID" value="KKN65981.1"/>
    <property type="molecule type" value="Genomic_DNA"/>
</dbReference>